<evidence type="ECO:0000256" key="2">
    <source>
        <dbReference type="ARBA" id="ARBA00008889"/>
    </source>
</evidence>
<keyword evidence="8" id="KW-1185">Reference proteome</keyword>
<dbReference type="Proteomes" id="UP001501126">
    <property type="component" value="Unassembled WGS sequence"/>
</dbReference>
<dbReference type="RefSeq" id="WP_343785587.1">
    <property type="nucleotide sequence ID" value="NZ_BAAAFH010000003.1"/>
</dbReference>
<name>A0ABN1MNM5_9FLAO</name>
<dbReference type="SUPFAM" id="SSF160369">
    <property type="entry name" value="Ribosomal protein L10-like"/>
    <property type="match status" value="1"/>
</dbReference>
<dbReference type="CDD" id="cd05797">
    <property type="entry name" value="Ribosomal_L10"/>
    <property type="match status" value="1"/>
</dbReference>
<comment type="subunit">
    <text evidence="6">Part of the ribosomal stalk of the 50S ribosomal subunit. The N-terminus interacts with L11 and the large rRNA to form the base of the stalk. The C-terminus forms an elongated spine to which L12 dimers bind in a sequential fashion forming a multimeric L10(L12)X complex.</text>
</comment>
<protein>
    <recommendedName>
        <fullName evidence="5 6">Large ribosomal subunit protein uL10</fullName>
    </recommendedName>
</protein>
<evidence type="ECO:0000256" key="3">
    <source>
        <dbReference type="ARBA" id="ARBA00022980"/>
    </source>
</evidence>
<organism evidence="7 8">
    <name type="scientific">Wandonia haliotis</name>
    <dbReference type="NCBI Taxonomy" id="574963"/>
    <lineage>
        <taxon>Bacteria</taxon>
        <taxon>Pseudomonadati</taxon>
        <taxon>Bacteroidota</taxon>
        <taxon>Flavobacteriia</taxon>
        <taxon>Flavobacteriales</taxon>
        <taxon>Crocinitomicaceae</taxon>
        <taxon>Wandonia</taxon>
    </lineage>
</organism>
<evidence type="ECO:0000256" key="5">
    <source>
        <dbReference type="ARBA" id="ARBA00035202"/>
    </source>
</evidence>
<evidence type="ECO:0000313" key="8">
    <source>
        <dbReference type="Proteomes" id="UP001501126"/>
    </source>
</evidence>
<dbReference type="InterPro" id="IPR043141">
    <property type="entry name" value="Ribosomal_uL10-like_sf"/>
</dbReference>
<dbReference type="Pfam" id="PF00466">
    <property type="entry name" value="Ribosomal_L10"/>
    <property type="match status" value="1"/>
</dbReference>
<comment type="function">
    <text evidence="1 6">Forms part of the ribosomal stalk, playing a central role in the interaction of the ribosome with GTP-bound translation factors.</text>
</comment>
<dbReference type="InterPro" id="IPR002363">
    <property type="entry name" value="Ribosomal_uL10_CS_bac"/>
</dbReference>
<evidence type="ECO:0000256" key="4">
    <source>
        <dbReference type="ARBA" id="ARBA00023274"/>
    </source>
</evidence>
<comment type="caution">
    <text evidence="7">The sequence shown here is derived from an EMBL/GenBank/DDBJ whole genome shotgun (WGS) entry which is preliminary data.</text>
</comment>
<dbReference type="HAMAP" id="MF_00362">
    <property type="entry name" value="Ribosomal_uL10"/>
    <property type="match status" value="1"/>
</dbReference>
<proteinExistence type="inferred from homology"/>
<keyword evidence="6" id="KW-0694">RNA-binding</keyword>
<dbReference type="PROSITE" id="PS01109">
    <property type="entry name" value="RIBOSOMAL_L10"/>
    <property type="match status" value="1"/>
</dbReference>
<keyword evidence="3 6" id="KW-0689">Ribosomal protein</keyword>
<accession>A0ABN1MNM5</accession>
<dbReference type="InterPro" id="IPR001790">
    <property type="entry name" value="Ribosomal_uL10"/>
</dbReference>
<evidence type="ECO:0000256" key="1">
    <source>
        <dbReference type="ARBA" id="ARBA00002633"/>
    </source>
</evidence>
<comment type="similarity">
    <text evidence="2 6">Belongs to the universal ribosomal protein uL10 family.</text>
</comment>
<keyword evidence="4 6" id="KW-0687">Ribonucleoprotein</keyword>
<dbReference type="EMBL" id="BAAAFH010000003">
    <property type="protein sequence ID" value="GAA0874681.1"/>
    <property type="molecule type" value="Genomic_DNA"/>
</dbReference>
<dbReference type="InterPro" id="IPR022973">
    <property type="entry name" value="Ribosomal_uL10_bac"/>
</dbReference>
<dbReference type="NCBIfam" id="NF000955">
    <property type="entry name" value="PRK00099.1-1"/>
    <property type="match status" value="1"/>
</dbReference>
<dbReference type="InterPro" id="IPR047865">
    <property type="entry name" value="Ribosomal_uL10_bac_type"/>
</dbReference>
<keyword evidence="6" id="KW-0699">rRNA-binding</keyword>
<dbReference type="PANTHER" id="PTHR11560">
    <property type="entry name" value="39S RIBOSOMAL PROTEIN L10, MITOCHONDRIAL"/>
    <property type="match status" value="1"/>
</dbReference>
<sequence length="174" mass="19007">MTREEKAQYIEELTADLSQAGVFYLADTSGLTVESVNALRRKCFQANIEMRVVKNTLLEKAMEQVEGVDYSDLKGVLAGPTAIFFAEVGNAPAKLIKDFRKKNEIPRLKGAFVEEAIFIGDNNLEFLTNIKSKEELIGEIIGLLQSPAKNVISGLKGSGGKIAGLLKTLSEREA</sequence>
<evidence type="ECO:0000313" key="7">
    <source>
        <dbReference type="EMBL" id="GAA0874681.1"/>
    </source>
</evidence>
<reference evidence="7 8" key="1">
    <citation type="journal article" date="2019" name="Int. J. Syst. Evol. Microbiol.">
        <title>The Global Catalogue of Microorganisms (GCM) 10K type strain sequencing project: providing services to taxonomists for standard genome sequencing and annotation.</title>
        <authorList>
            <consortium name="The Broad Institute Genomics Platform"/>
            <consortium name="The Broad Institute Genome Sequencing Center for Infectious Disease"/>
            <person name="Wu L."/>
            <person name="Ma J."/>
        </authorList>
    </citation>
    <scope>NUCLEOTIDE SEQUENCE [LARGE SCALE GENOMIC DNA]</scope>
    <source>
        <strain evidence="7 8">JCM 16083</strain>
    </source>
</reference>
<evidence type="ECO:0000256" key="6">
    <source>
        <dbReference type="HAMAP-Rule" id="MF_00362"/>
    </source>
</evidence>
<gene>
    <name evidence="6 7" type="primary">rplJ</name>
    <name evidence="7" type="ORF">GCM10009118_10890</name>
</gene>
<dbReference type="Gene3D" id="3.30.70.1730">
    <property type="match status" value="1"/>
</dbReference>
<dbReference type="GO" id="GO:0005840">
    <property type="term" value="C:ribosome"/>
    <property type="evidence" value="ECO:0007669"/>
    <property type="project" value="UniProtKB-KW"/>
</dbReference>